<name>A0A9X1WU00_9BACL</name>
<dbReference type="RefSeq" id="WP_244731157.1">
    <property type="nucleotide sequence ID" value="NZ_JALIRP010000021.1"/>
</dbReference>
<accession>A0A9X1WU00</accession>
<dbReference type="Proteomes" id="UP001139347">
    <property type="component" value="Unassembled WGS sequence"/>
</dbReference>
<reference evidence="2" key="1">
    <citation type="submission" date="2022-04" db="EMBL/GenBank/DDBJ databases">
        <title>Paenibacillus mangrovi sp. nov., a novel endophytic bacterium isolated from bark of Kandelia candel.</title>
        <authorList>
            <person name="Tuo L."/>
        </authorList>
    </citation>
    <scope>NUCLEOTIDE SEQUENCE</scope>
    <source>
        <strain evidence="2">KQZ6P-2</strain>
    </source>
</reference>
<dbReference type="EMBL" id="JALIRP010000021">
    <property type="protein sequence ID" value="MCJ8015207.1"/>
    <property type="molecule type" value="Genomic_DNA"/>
</dbReference>
<protein>
    <submittedName>
        <fullName evidence="2">Uncharacterized protein</fullName>
    </submittedName>
</protein>
<proteinExistence type="predicted"/>
<feature type="transmembrane region" description="Helical" evidence="1">
    <location>
        <begin position="7"/>
        <end position="28"/>
    </location>
</feature>
<keyword evidence="1" id="KW-1133">Transmembrane helix</keyword>
<evidence type="ECO:0000313" key="2">
    <source>
        <dbReference type="EMBL" id="MCJ8015207.1"/>
    </source>
</evidence>
<gene>
    <name evidence="2" type="ORF">MUG84_26420</name>
</gene>
<evidence type="ECO:0000313" key="3">
    <source>
        <dbReference type="Proteomes" id="UP001139347"/>
    </source>
</evidence>
<keyword evidence="3" id="KW-1185">Reference proteome</keyword>
<evidence type="ECO:0000256" key="1">
    <source>
        <dbReference type="SAM" id="Phobius"/>
    </source>
</evidence>
<dbReference type="AlphaFoldDB" id="A0A9X1WU00"/>
<comment type="caution">
    <text evidence="2">The sequence shown here is derived from an EMBL/GenBank/DDBJ whole genome shotgun (WGS) entry which is preliminary data.</text>
</comment>
<organism evidence="2 3">
    <name type="scientific">Paenibacillus mangrovi</name>
    <dbReference type="NCBI Taxonomy" id="2931978"/>
    <lineage>
        <taxon>Bacteria</taxon>
        <taxon>Bacillati</taxon>
        <taxon>Bacillota</taxon>
        <taxon>Bacilli</taxon>
        <taxon>Bacillales</taxon>
        <taxon>Paenibacillaceae</taxon>
        <taxon>Paenibacillus</taxon>
    </lineage>
</organism>
<keyword evidence="1" id="KW-0812">Transmembrane</keyword>
<sequence>MKGRFKYWIIIFVLTIIITPIVISYVGYLKYNVSNEYYNEFKERLFSTVYKKKTFTMDEVTNFKWEKLYIFEPYLPREYMEKEVGSKWTNANSYLGYLYQRSRLDEYPLLDETYHKLVFINDDKVVLDITLDRYDIDFLPIKEIVSVDRTKLTVQKEEKNKYLIKLSE</sequence>
<keyword evidence="1" id="KW-0472">Membrane</keyword>